<name>A0A2N8STX1_STUST</name>
<reference evidence="1 2" key="1">
    <citation type="submission" date="2018-01" db="EMBL/GenBank/DDBJ databases">
        <title>Denitrification phenotypes of diverse strains of Pseudomonas stutzeri.</title>
        <authorList>
            <person name="Milligan D.A."/>
            <person name="Bergaust L."/>
            <person name="Bakken L.R."/>
            <person name="Frostegard A."/>
        </authorList>
    </citation>
    <scope>NUCLEOTIDE SEQUENCE [LARGE SCALE GENOMIC DNA]</scope>
    <source>
        <strain evidence="1 2">28a3</strain>
    </source>
</reference>
<protein>
    <submittedName>
        <fullName evidence="1">Uncharacterized protein</fullName>
    </submittedName>
</protein>
<dbReference type="OrthoDB" id="9135395at2"/>
<sequence length="71" mass="8126">MPIPPRPLTFSCPACSWQRTTIPLSDALLMGRDWFAHCPQCHHASLELRSASQKEIMKTRLAHFLCQDLHP</sequence>
<organism evidence="1 2">
    <name type="scientific">Stutzerimonas stutzeri</name>
    <name type="common">Pseudomonas stutzeri</name>
    <dbReference type="NCBI Taxonomy" id="316"/>
    <lineage>
        <taxon>Bacteria</taxon>
        <taxon>Pseudomonadati</taxon>
        <taxon>Pseudomonadota</taxon>
        <taxon>Gammaproteobacteria</taxon>
        <taxon>Pseudomonadales</taxon>
        <taxon>Pseudomonadaceae</taxon>
        <taxon>Stutzerimonas</taxon>
    </lineage>
</organism>
<accession>A0A2N8STX1</accession>
<evidence type="ECO:0000313" key="1">
    <source>
        <dbReference type="EMBL" id="PNG05938.1"/>
    </source>
</evidence>
<proteinExistence type="predicted"/>
<gene>
    <name evidence="1" type="ORF">CXL00_08890</name>
</gene>
<dbReference type="EMBL" id="POUW01000003">
    <property type="protein sequence ID" value="PNG05938.1"/>
    <property type="molecule type" value="Genomic_DNA"/>
</dbReference>
<dbReference type="AlphaFoldDB" id="A0A2N8STX1"/>
<evidence type="ECO:0000313" key="2">
    <source>
        <dbReference type="Proteomes" id="UP000235897"/>
    </source>
</evidence>
<comment type="caution">
    <text evidence="1">The sequence shown here is derived from an EMBL/GenBank/DDBJ whole genome shotgun (WGS) entry which is preliminary data.</text>
</comment>
<dbReference type="Proteomes" id="UP000235897">
    <property type="component" value="Unassembled WGS sequence"/>
</dbReference>